<dbReference type="AlphaFoldDB" id="A0A2V5IQ59"/>
<sequence length="286" mass="31563">MTNTNCLTMENVLGFLLDIPGWVLGIRSILKARESLLNSWNDAQAEAFRKSRLNDNRVIATSGSMMLTASVTLLSHTSASQTHPATHCFLLIGAVFSILAVQHALEQSRVLSLLVNPSDLRHWLRGQWSWADKGSSRDAELASSHSEKDHWRGVLAASIPAVFSSLAFHSVMVGCGIHLGTVRSPDDKISPPLRKRPQFIVFIIFLSLAFPDLILGLPMSSQTQGNIHCKHSPQEISRHRIKPTMFTAEAETSNPPQAINRRVPRLKAFSHPILAWKDEGVGLKAT</sequence>
<evidence type="ECO:0000313" key="2">
    <source>
        <dbReference type="EMBL" id="PYI36223.1"/>
    </source>
</evidence>
<keyword evidence="1" id="KW-0472">Membrane</keyword>
<accession>A0A2V5IQ59</accession>
<gene>
    <name evidence="2" type="ORF">BP00DRAFT_411333</name>
</gene>
<evidence type="ECO:0000256" key="1">
    <source>
        <dbReference type="SAM" id="Phobius"/>
    </source>
</evidence>
<feature type="transmembrane region" description="Helical" evidence="1">
    <location>
        <begin position="199"/>
        <end position="217"/>
    </location>
</feature>
<keyword evidence="1" id="KW-1133">Transmembrane helix</keyword>
<name>A0A2V5IQ59_9EURO</name>
<keyword evidence="1" id="KW-0812">Transmembrane</keyword>
<evidence type="ECO:0000313" key="3">
    <source>
        <dbReference type="Proteomes" id="UP000248817"/>
    </source>
</evidence>
<organism evidence="2 3">
    <name type="scientific">Aspergillus indologenus CBS 114.80</name>
    <dbReference type="NCBI Taxonomy" id="1450541"/>
    <lineage>
        <taxon>Eukaryota</taxon>
        <taxon>Fungi</taxon>
        <taxon>Dikarya</taxon>
        <taxon>Ascomycota</taxon>
        <taxon>Pezizomycotina</taxon>
        <taxon>Eurotiomycetes</taxon>
        <taxon>Eurotiomycetidae</taxon>
        <taxon>Eurotiales</taxon>
        <taxon>Aspergillaceae</taxon>
        <taxon>Aspergillus</taxon>
        <taxon>Aspergillus subgen. Circumdati</taxon>
    </lineage>
</organism>
<dbReference type="Proteomes" id="UP000248817">
    <property type="component" value="Unassembled WGS sequence"/>
</dbReference>
<feature type="transmembrane region" description="Helical" evidence="1">
    <location>
        <begin position="154"/>
        <end position="179"/>
    </location>
</feature>
<keyword evidence="3" id="KW-1185">Reference proteome</keyword>
<protein>
    <submittedName>
        <fullName evidence="2">Uncharacterized protein</fullName>
    </submittedName>
</protein>
<dbReference type="EMBL" id="KZ825465">
    <property type="protein sequence ID" value="PYI36223.1"/>
    <property type="molecule type" value="Genomic_DNA"/>
</dbReference>
<reference evidence="2 3" key="1">
    <citation type="submission" date="2018-02" db="EMBL/GenBank/DDBJ databases">
        <title>The genomes of Aspergillus section Nigri reveals drivers in fungal speciation.</title>
        <authorList>
            <consortium name="DOE Joint Genome Institute"/>
            <person name="Vesth T.C."/>
            <person name="Nybo J."/>
            <person name="Theobald S."/>
            <person name="Brandl J."/>
            <person name="Frisvad J.C."/>
            <person name="Nielsen K.F."/>
            <person name="Lyhne E.K."/>
            <person name="Kogle M.E."/>
            <person name="Kuo A."/>
            <person name="Riley R."/>
            <person name="Clum A."/>
            <person name="Nolan M."/>
            <person name="Lipzen A."/>
            <person name="Salamov A."/>
            <person name="Henrissat B."/>
            <person name="Wiebenga A."/>
            <person name="De vries R.P."/>
            <person name="Grigoriev I.V."/>
            <person name="Mortensen U.H."/>
            <person name="Andersen M.R."/>
            <person name="Baker S.E."/>
        </authorList>
    </citation>
    <scope>NUCLEOTIDE SEQUENCE [LARGE SCALE GENOMIC DNA]</scope>
    <source>
        <strain evidence="2 3">CBS 114.80</strain>
    </source>
</reference>
<proteinExistence type="predicted"/>